<dbReference type="Proteomes" id="UP000465266">
    <property type="component" value="Unassembled WGS sequence"/>
</dbReference>
<name>A0ABQ1AK62_9EURO</name>
<evidence type="ECO:0000313" key="2">
    <source>
        <dbReference type="Proteomes" id="UP000465266"/>
    </source>
</evidence>
<dbReference type="EMBL" id="BLKG01000031">
    <property type="protein sequence ID" value="GFF83399.1"/>
    <property type="molecule type" value="Genomic_DNA"/>
</dbReference>
<gene>
    <name evidence="1" type="ORF">IFM53868_03792</name>
</gene>
<accession>A0ABQ1AK62</accession>
<dbReference type="PANTHER" id="PTHR45588">
    <property type="entry name" value="TPR DOMAIN-CONTAINING PROTEIN"/>
    <property type="match status" value="1"/>
</dbReference>
<comment type="caution">
    <text evidence="1">The sequence shown here is derived from an EMBL/GenBank/DDBJ whole genome shotgun (WGS) entry which is preliminary data.</text>
</comment>
<dbReference type="InterPro" id="IPR011990">
    <property type="entry name" value="TPR-like_helical_dom_sf"/>
</dbReference>
<organism evidence="1 2">
    <name type="scientific">Aspergillus udagawae</name>
    <dbReference type="NCBI Taxonomy" id="91492"/>
    <lineage>
        <taxon>Eukaryota</taxon>
        <taxon>Fungi</taxon>
        <taxon>Dikarya</taxon>
        <taxon>Ascomycota</taxon>
        <taxon>Pezizomycotina</taxon>
        <taxon>Eurotiomycetes</taxon>
        <taxon>Eurotiomycetidae</taxon>
        <taxon>Eurotiales</taxon>
        <taxon>Aspergillaceae</taxon>
        <taxon>Aspergillus</taxon>
        <taxon>Aspergillus subgen. Fumigati</taxon>
    </lineage>
</organism>
<evidence type="ECO:0000313" key="1">
    <source>
        <dbReference type="EMBL" id="GFF83399.1"/>
    </source>
</evidence>
<keyword evidence="2" id="KW-1185">Reference proteome</keyword>
<sequence length="365" mass="41510">MEKAYNQFGEEVLDVVTLYADALTHNALRKMLHEQSGLPIKDSPFHQVLHVFDRGLQHEDAKIIQEPYIFPFTSLRDRRHPLLLYLRQISFATLFQMRVICTTCQPIWMFWLETTEDPSILIKRLFAQTRSISLEREWKPSTASTACTSTTPSCMPRLLAGQLKVAMEALNDMKASITDDVLCVKSPPRADWMEFFKAVRVHVLYPFRHVGGNPRSPPLPHNQDLYCVTTVMAHYGRGIAHAAVRNIAEADQERELYHGAAKRVPPTRKDFPDLIVDVLNVATAMLVGEIQHRCGNFTSAFEYLREAIRHEDSLLHTDPWGWVLPTRHAYAALSLELGHVDEALRPYAEDLGFDSLANACTSTSE</sequence>
<dbReference type="SUPFAM" id="SSF48452">
    <property type="entry name" value="TPR-like"/>
    <property type="match status" value="1"/>
</dbReference>
<protein>
    <submittedName>
        <fullName evidence="1">Uncharacterized protein</fullName>
    </submittedName>
</protein>
<reference evidence="1 2" key="1">
    <citation type="submission" date="2020-01" db="EMBL/GenBank/DDBJ databases">
        <title>Draft genome sequence of Aspergillus udagawae IFM 53868.</title>
        <authorList>
            <person name="Takahashi H."/>
            <person name="Yaguchi T."/>
        </authorList>
    </citation>
    <scope>NUCLEOTIDE SEQUENCE [LARGE SCALE GENOMIC DNA]</scope>
    <source>
        <strain evidence="1 2">IFM 53868</strain>
    </source>
</reference>
<dbReference type="PANTHER" id="PTHR45588:SF1">
    <property type="entry name" value="WW DOMAIN-CONTAINING PROTEIN"/>
    <property type="match status" value="1"/>
</dbReference>
<proteinExistence type="predicted"/>